<sequence>MAANWGPHFVHRVNFGTAVNRELSGVQSSRLACVYQDSIDEGLEDPIVVLTGVPNYTQIGFIGGLYGRSFLQKEIYDI</sequence>
<keyword evidence="2" id="KW-1185">Reference proteome</keyword>
<dbReference type="AlphaFoldDB" id="A0A2K1QTJ4"/>
<dbReference type="InParanoid" id="A0A2K1QTJ4"/>
<name>A0A2K1QTJ4_9PEZI</name>
<reference evidence="1 2" key="1">
    <citation type="submission" date="2017-06" db="EMBL/GenBank/DDBJ databases">
        <title>Draft genome sequence of a variant of Elsinoe murrayae.</title>
        <authorList>
            <person name="Cheng Q."/>
        </authorList>
    </citation>
    <scope>NUCLEOTIDE SEQUENCE [LARGE SCALE GENOMIC DNA]</scope>
    <source>
        <strain evidence="1 2">CQ-2017a</strain>
    </source>
</reference>
<accession>A0A2K1QTJ4</accession>
<organism evidence="1 2">
    <name type="scientific">Sphaceloma murrayae</name>
    <dbReference type="NCBI Taxonomy" id="2082308"/>
    <lineage>
        <taxon>Eukaryota</taxon>
        <taxon>Fungi</taxon>
        <taxon>Dikarya</taxon>
        <taxon>Ascomycota</taxon>
        <taxon>Pezizomycotina</taxon>
        <taxon>Dothideomycetes</taxon>
        <taxon>Dothideomycetidae</taxon>
        <taxon>Myriangiales</taxon>
        <taxon>Elsinoaceae</taxon>
        <taxon>Sphaceloma</taxon>
    </lineage>
</organism>
<gene>
    <name evidence="1" type="ORF">CAC42_6204</name>
</gene>
<evidence type="ECO:0000313" key="1">
    <source>
        <dbReference type="EMBL" id="PNS18387.1"/>
    </source>
</evidence>
<proteinExistence type="predicted"/>
<comment type="caution">
    <text evidence="1">The sequence shown here is derived from an EMBL/GenBank/DDBJ whole genome shotgun (WGS) entry which is preliminary data.</text>
</comment>
<dbReference type="Proteomes" id="UP000243797">
    <property type="component" value="Unassembled WGS sequence"/>
</dbReference>
<dbReference type="EMBL" id="NKHZ01000041">
    <property type="protein sequence ID" value="PNS18387.1"/>
    <property type="molecule type" value="Genomic_DNA"/>
</dbReference>
<evidence type="ECO:0000313" key="2">
    <source>
        <dbReference type="Proteomes" id="UP000243797"/>
    </source>
</evidence>
<protein>
    <submittedName>
        <fullName evidence="1">Uncharacterized protein</fullName>
    </submittedName>
</protein>